<name>A0A9D2KR74_9BACT</name>
<evidence type="ECO:0008006" key="5">
    <source>
        <dbReference type="Google" id="ProtNLM"/>
    </source>
</evidence>
<proteinExistence type="predicted"/>
<dbReference type="Proteomes" id="UP000823821">
    <property type="component" value="Unassembled WGS sequence"/>
</dbReference>
<organism evidence="3 4">
    <name type="scientific">Candidatus Desulfovibrio intestinavium</name>
    <dbReference type="NCBI Taxonomy" id="2838534"/>
    <lineage>
        <taxon>Bacteria</taxon>
        <taxon>Pseudomonadati</taxon>
        <taxon>Thermodesulfobacteriota</taxon>
        <taxon>Desulfovibrionia</taxon>
        <taxon>Desulfovibrionales</taxon>
        <taxon>Desulfovibrionaceae</taxon>
        <taxon>Desulfovibrio</taxon>
    </lineage>
</organism>
<gene>
    <name evidence="3" type="ORF">H9784_09355</name>
</gene>
<evidence type="ECO:0000256" key="2">
    <source>
        <dbReference type="SAM" id="SignalP"/>
    </source>
</evidence>
<dbReference type="PROSITE" id="PS51257">
    <property type="entry name" value="PROKAR_LIPOPROTEIN"/>
    <property type="match status" value="1"/>
</dbReference>
<reference evidence="3" key="2">
    <citation type="submission" date="2021-04" db="EMBL/GenBank/DDBJ databases">
        <authorList>
            <person name="Gilroy R."/>
        </authorList>
    </citation>
    <scope>NUCLEOTIDE SEQUENCE</scope>
    <source>
        <strain evidence="3">5032</strain>
    </source>
</reference>
<feature type="compositionally biased region" description="Low complexity" evidence="1">
    <location>
        <begin position="457"/>
        <end position="467"/>
    </location>
</feature>
<evidence type="ECO:0000313" key="3">
    <source>
        <dbReference type="EMBL" id="HJA79753.1"/>
    </source>
</evidence>
<feature type="signal peptide" evidence="2">
    <location>
        <begin position="1"/>
        <end position="21"/>
    </location>
</feature>
<dbReference type="AlphaFoldDB" id="A0A9D2KR74"/>
<dbReference type="Gene3D" id="3.40.50.2300">
    <property type="match status" value="2"/>
</dbReference>
<comment type="caution">
    <text evidence="3">The sequence shown here is derived from an EMBL/GenBank/DDBJ whole genome shotgun (WGS) entry which is preliminary data.</text>
</comment>
<feature type="compositionally biased region" description="Low complexity" evidence="1">
    <location>
        <begin position="414"/>
        <end position="430"/>
    </location>
</feature>
<protein>
    <recommendedName>
        <fullName evidence="5">Leucine-binding protein domain-containing protein</fullName>
    </recommendedName>
</protein>
<dbReference type="InterPro" id="IPR028082">
    <property type="entry name" value="Peripla_BP_I"/>
</dbReference>
<dbReference type="EMBL" id="DWZD01000049">
    <property type="protein sequence ID" value="HJA79753.1"/>
    <property type="molecule type" value="Genomic_DNA"/>
</dbReference>
<accession>A0A9D2KR74</accession>
<evidence type="ECO:0000313" key="4">
    <source>
        <dbReference type="Proteomes" id="UP000823821"/>
    </source>
</evidence>
<keyword evidence="2" id="KW-0732">Signal</keyword>
<feature type="region of interest" description="Disordered" evidence="1">
    <location>
        <begin position="409"/>
        <end position="480"/>
    </location>
</feature>
<dbReference type="SUPFAM" id="SSF53822">
    <property type="entry name" value="Periplasmic binding protein-like I"/>
    <property type="match status" value="1"/>
</dbReference>
<sequence length="480" mass="51284">MKQTRLSILACLLALSCLVLSGCQFPSLGGGKKEPAPAVKQQPCIVLALPGSGPFAPVANKIRRGATTAVQEMKANGIDARLEEVNTSAADWLVKLDALPESCAVVGGPLQGPNYAKAKQSGALQKRAFFTFMPALDDGEEGSQAWRFFPSPQDQIDALLAFATDGMGISTFGAFHPGDAYGLRMTGLMEQTLVKRGLSLQKASYDARNPNAWVTAVAPLINPTQAQDGSSATPIPQTTFEALFLPDSWRNMPMITTALVYNGEDRLVLMGTTLWEQALSGKSVPGLERYALAVFPGAWNQARAPKALQGAGHDFWTALGYDFARFCIQLGLVKRPPAQDLNAAISRLRMVWGMAPIKWDGNGIAHQQLYLFQPAANGMKPLNLDEFKAARQAILQRAALRMQGLPSVDEQGNPLVPGLQPGQPGQPVLVDGTGQPIVQPAVAQPGAQPGVLPPTQQPVQQPIGTTPRPSYKLRLPGSAR</sequence>
<evidence type="ECO:0000256" key="1">
    <source>
        <dbReference type="SAM" id="MobiDB-lite"/>
    </source>
</evidence>
<reference evidence="3" key="1">
    <citation type="journal article" date="2021" name="PeerJ">
        <title>Extensive microbial diversity within the chicken gut microbiome revealed by metagenomics and culture.</title>
        <authorList>
            <person name="Gilroy R."/>
            <person name="Ravi A."/>
            <person name="Getino M."/>
            <person name="Pursley I."/>
            <person name="Horton D.L."/>
            <person name="Alikhan N.F."/>
            <person name="Baker D."/>
            <person name="Gharbi K."/>
            <person name="Hall N."/>
            <person name="Watson M."/>
            <person name="Adriaenssens E.M."/>
            <person name="Foster-Nyarko E."/>
            <person name="Jarju S."/>
            <person name="Secka A."/>
            <person name="Antonio M."/>
            <person name="Oren A."/>
            <person name="Chaudhuri R.R."/>
            <person name="La Ragione R."/>
            <person name="Hildebrand F."/>
            <person name="Pallen M.J."/>
        </authorList>
    </citation>
    <scope>NUCLEOTIDE SEQUENCE</scope>
    <source>
        <strain evidence="3">5032</strain>
    </source>
</reference>
<feature type="chain" id="PRO_5038876902" description="Leucine-binding protein domain-containing protein" evidence="2">
    <location>
        <begin position="22"/>
        <end position="480"/>
    </location>
</feature>